<protein>
    <submittedName>
        <fullName evidence="1">Uncharacterized protein</fullName>
    </submittedName>
</protein>
<comment type="caution">
    <text evidence="1">The sequence shown here is derived from an EMBL/GenBank/DDBJ whole genome shotgun (WGS) entry which is preliminary data.</text>
</comment>
<reference evidence="1 2" key="1">
    <citation type="journal article" date="2013" name="BMC Genomics">
        <title>The miniature genome of a carnivorous plant Genlisea aurea contains a low number of genes and short non-coding sequences.</title>
        <authorList>
            <person name="Leushkin E.V."/>
            <person name="Sutormin R.A."/>
            <person name="Nabieva E.R."/>
            <person name="Penin A.A."/>
            <person name="Kondrashov A.S."/>
            <person name="Logacheva M.D."/>
        </authorList>
    </citation>
    <scope>NUCLEOTIDE SEQUENCE [LARGE SCALE GENOMIC DNA]</scope>
</reference>
<dbReference type="EMBL" id="AUSU01000170">
    <property type="protein sequence ID" value="EPS74130.1"/>
    <property type="molecule type" value="Genomic_DNA"/>
</dbReference>
<evidence type="ECO:0000313" key="1">
    <source>
        <dbReference type="EMBL" id="EPS74130.1"/>
    </source>
</evidence>
<name>S8D3Z1_9LAMI</name>
<accession>S8D3Z1</accession>
<evidence type="ECO:0000313" key="2">
    <source>
        <dbReference type="Proteomes" id="UP000015453"/>
    </source>
</evidence>
<organism evidence="1 2">
    <name type="scientific">Genlisea aurea</name>
    <dbReference type="NCBI Taxonomy" id="192259"/>
    <lineage>
        <taxon>Eukaryota</taxon>
        <taxon>Viridiplantae</taxon>
        <taxon>Streptophyta</taxon>
        <taxon>Embryophyta</taxon>
        <taxon>Tracheophyta</taxon>
        <taxon>Spermatophyta</taxon>
        <taxon>Magnoliopsida</taxon>
        <taxon>eudicotyledons</taxon>
        <taxon>Gunneridae</taxon>
        <taxon>Pentapetalae</taxon>
        <taxon>asterids</taxon>
        <taxon>lamiids</taxon>
        <taxon>Lamiales</taxon>
        <taxon>Lentibulariaceae</taxon>
        <taxon>Genlisea</taxon>
    </lineage>
</organism>
<dbReference type="AlphaFoldDB" id="S8D3Z1"/>
<sequence length="89" mass="10262">MWWAERSLLGLFHVDNILELRKIRAGRNSEAVDGEGDDESVDKGVKVPTKGRILSRRFCRRRLGTYLIQKLLRGGGDLQIRLDHTQYNP</sequence>
<dbReference type="Proteomes" id="UP000015453">
    <property type="component" value="Unassembled WGS sequence"/>
</dbReference>
<proteinExistence type="predicted"/>
<gene>
    <name evidence="1" type="ORF">M569_00626</name>
</gene>
<keyword evidence="2" id="KW-1185">Reference proteome</keyword>